<keyword evidence="2" id="KW-1133">Transmembrane helix</keyword>
<dbReference type="GO" id="GO:0006790">
    <property type="term" value="P:sulfur compound metabolic process"/>
    <property type="evidence" value="ECO:0007669"/>
    <property type="project" value="TreeGrafter"/>
</dbReference>
<accession>A0A7W8QIH0</accession>
<name>A0A7W8QIH0_9ACTN</name>
<keyword evidence="2" id="KW-0472">Membrane</keyword>
<dbReference type="SUPFAM" id="SSF56524">
    <property type="entry name" value="Oxidoreductase molybdopterin-binding domain"/>
    <property type="match status" value="1"/>
</dbReference>
<dbReference type="InterPro" id="IPR014756">
    <property type="entry name" value="Ig_E-set"/>
</dbReference>
<sequence>MTAQKQNGTGARPSRAGGALAGAAAALAAWGAGEAAAAALSVSSPLVAVGDAVVDLSPSRLTEAAIAVFGLYDKAVLLGGTALVLVVAAVLLGPAALRRPAFGLAAVGGLALLGAAAVLLRRGDGAAALLPVAAAAAAAAAVVAVLARLHRGARTGGGEQPDEGAPAGERPAPDRRRFLAAGAAAAGVGALLGAGGLASAGSGGAARARNALRLPAADAPLPPLPRGAELGVRGLTPFTTPNRDFYRIDTALTVPRIDPAEWTLRIDGMVDHPVELDYDALLRLPLVEADTTLTCVSNQVGGDLAGNARWLGVRLADLLREAGVHSGADQVLSASSDGWTCGTPTELVLDGREALLAVGMNGEALPFRHGFPVRMVTPGVYGFTGSTKWLTRITLTRFADRRAYWAERGWAVRAPVKTMSRIDVPGPLDRLGAGPATVAGVAWAQHRGVAAVEVSVDGGGWTEAGLAEVPGIDTWRQWRAEVGLSPGRHTLRVRVTDGTGAVQTAERADPVPDGASGRHSVQVIAE</sequence>
<dbReference type="AlphaFoldDB" id="A0A7W8QIH0"/>
<feature type="region of interest" description="Disordered" evidence="1">
    <location>
        <begin position="154"/>
        <end position="173"/>
    </location>
</feature>
<proteinExistence type="predicted"/>
<gene>
    <name evidence="5" type="ORF">HDA36_001176</name>
</gene>
<dbReference type="InterPro" id="IPR036374">
    <property type="entry name" value="OxRdtase_Mopterin-bd_sf"/>
</dbReference>
<dbReference type="PANTHER" id="PTHR19372">
    <property type="entry name" value="SULFITE REDUCTASE"/>
    <property type="match status" value="1"/>
</dbReference>
<dbReference type="Gene3D" id="2.60.40.650">
    <property type="match status" value="1"/>
</dbReference>
<feature type="signal peptide" evidence="3">
    <location>
        <begin position="1"/>
        <end position="28"/>
    </location>
</feature>
<dbReference type="PANTHER" id="PTHR19372:SF7">
    <property type="entry name" value="SULFITE OXIDASE, MITOCHONDRIAL"/>
    <property type="match status" value="1"/>
</dbReference>
<keyword evidence="3" id="KW-0732">Signal</keyword>
<feature type="transmembrane region" description="Helical" evidence="2">
    <location>
        <begin position="178"/>
        <end position="200"/>
    </location>
</feature>
<feature type="transmembrane region" description="Helical" evidence="2">
    <location>
        <begin position="101"/>
        <end position="120"/>
    </location>
</feature>
<dbReference type="Gene3D" id="3.90.420.10">
    <property type="entry name" value="Oxidoreductase, molybdopterin-binding domain"/>
    <property type="match status" value="1"/>
</dbReference>
<feature type="chain" id="PRO_5039719111" evidence="3">
    <location>
        <begin position="29"/>
        <end position="526"/>
    </location>
</feature>
<evidence type="ECO:0000313" key="6">
    <source>
        <dbReference type="Proteomes" id="UP000572635"/>
    </source>
</evidence>
<dbReference type="EMBL" id="JACHDB010000001">
    <property type="protein sequence ID" value="MBB5431092.1"/>
    <property type="molecule type" value="Genomic_DNA"/>
</dbReference>
<evidence type="ECO:0000256" key="2">
    <source>
        <dbReference type="SAM" id="Phobius"/>
    </source>
</evidence>
<dbReference type="Pfam" id="PF00174">
    <property type="entry name" value="Oxidored_molyb"/>
    <property type="match status" value="1"/>
</dbReference>
<keyword evidence="6" id="KW-1185">Reference proteome</keyword>
<protein>
    <submittedName>
        <fullName evidence="5">DMSO/TMAO reductase YedYZ molybdopterin-dependent catalytic subunit</fullName>
    </submittedName>
</protein>
<comment type="caution">
    <text evidence="5">The sequence shown here is derived from an EMBL/GenBank/DDBJ whole genome shotgun (WGS) entry which is preliminary data.</text>
</comment>
<keyword evidence="2" id="KW-0812">Transmembrane</keyword>
<feature type="domain" description="Oxidoreductase molybdopterin-binding" evidence="4">
    <location>
        <begin position="252"/>
        <end position="402"/>
    </location>
</feature>
<feature type="transmembrane region" description="Helical" evidence="2">
    <location>
        <begin position="64"/>
        <end position="92"/>
    </location>
</feature>
<feature type="transmembrane region" description="Helical" evidence="2">
    <location>
        <begin position="126"/>
        <end position="147"/>
    </location>
</feature>
<evidence type="ECO:0000256" key="3">
    <source>
        <dbReference type="SAM" id="SignalP"/>
    </source>
</evidence>
<evidence type="ECO:0000313" key="5">
    <source>
        <dbReference type="EMBL" id="MBB5431092.1"/>
    </source>
</evidence>
<dbReference type="SUPFAM" id="SSF81296">
    <property type="entry name" value="E set domains"/>
    <property type="match status" value="1"/>
</dbReference>
<organism evidence="5 6">
    <name type="scientific">Nocardiopsis composta</name>
    <dbReference type="NCBI Taxonomy" id="157465"/>
    <lineage>
        <taxon>Bacteria</taxon>
        <taxon>Bacillati</taxon>
        <taxon>Actinomycetota</taxon>
        <taxon>Actinomycetes</taxon>
        <taxon>Streptosporangiales</taxon>
        <taxon>Nocardiopsidaceae</taxon>
        <taxon>Nocardiopsis</taxon>
    </lineage>
</organism>
<evidence type="ECO:0000259" key="4">
    <source>
        <dbReference type="Pfam" id="PF00174"/>
    </source>
</evidence>
<feature type="region of interest" description="Disordered" evidence="1">
    <location>
        <begin position="499"/>
        <end position="526"/>
    </location>
</feature>
<dbReference type="GO" id="GO:0020037">
    <property type="term" value="F:heme binding"/>
    <property type="evidence" value="ECO:0007669"/>
    <property type="project" value="TreeGrafter"/>
</dbReference>
<dbReference type="GO" id="GO:0043546">
    <property type="term" value="F:molybdopterin cofactor binding"/>
    <property type="evidence" value="ECO:0007669"/>
    <property type="project" value="TreeGrafter"/>
</dbReference>
<dbReference type="RefSeq" id="WP_184390078.1">
    <property type="nucleotide sequence ID" value="NZ_JACHDB010000001.1"/>
</dbReference>
<dbReference type="InterPro" id="IPR000572">
    <property type="entry name" value="OxRdtase_Mopterin-bd_dom"/>
</dbReference>
<dbReference type="GO" id="GO:0008482">
    <property type="term" value="F:sulfite oxidase activity"/>
    <property type="evidence" value="ECO:0007669"/>
    <property type="project" value="TreeGrafter"/>
</dbReference>
<evidence type="ECO:0000256" key="1">
    <source>
        <dbReference type="SAM" id="MobiDB-lite"/>
    </source>
</evidence>
<dbReference type="Proteomes" id="UP000572635">
    <property type="component" value="Unassembled WGS sequence"/>
</dbReference>
<reference evidence="5 6" key="1">
    <citation type="submission" date="2020-08" db="EMBL/GenBank/DDBJ databases">
        <title>Sequencing the genomes of 1000 actinobacteria strains.</title>
        <authorList>
            <person name="Klenk H.-P."/>
        </authorList>
    </citation>
    <scope>NUCLEOTIDE SEQUENCE [LARGE SCALE GENOMIC DNA]</scope>
    <source>
        <strain evidence="5 6">DSM 44551</strain>
    </source>
</reference>